<comment type="function">
    <text evidence="2">Plays an important role in DNA replication, recombination and repair. Binds to ssDNA and to an array of partner proteins to recruit them to their sites of action during DNA metabolism.</text>
</comment>
<dbReference type="AlphaFoldDB" id="F7XX66"/>
<feature type="region of interest" description="Disordered" evidence="4">
    <location>
        <begin position="114"/>
        <end position="186"/>
    </location>
</feature>
<keyword evidence="2" id="KW-0233">DNA recombination</keyword>
<dbReference type="GO" id="GO:0006281">
    <property type="term" value="P:DNA repair"/>
    <property type="evidence" value="ECO:0007669"/>
    <property type="project" value="UniProtKB-UniRule"/>
</dbReference>
<dbReference type="Pfam" id="PF00436">
    <property type="entry name" value="SSB"/>
    <property type="match status" value="1"/>
</dbReference>
<evidence type="ECO:0000256" key="2">
    <source>
        <dbReference type="HAMAP-Rule" id="MF_00984"/>
    </source>
</evidence>
<dbReference type="InterPro" id="IPR012340">
    <property type="entry name" value="NA-bd_OB-fold"/>
</dbReference>
<dbReference type="Gene3D" id="2.40.50.140">
    <property type="entry name" value="Nucleic acid-binding proteins"/>
    <property type="match status" value="1"/>
</dbReference>
<dbReference type="PANTHER" id="PTHR10302:SF27">
    <property type="entry name" value="SINGLE-STRANDED DNA-BINDING PROTEIN"/>
    <property type="match status" value="1"/>
</dbReference>
<feature type="DNA-binding region" evidence="2">
    <location>
        <begin position="55"/>
        <end position="61"/>
    </location>
</feature>
<dbReference type="SUPFAM" id="SSF50249">
    <property type="entry name" value="Nucleic acid-binding proteins"/>
    <property type="match status" value="1"/>
</dbReference>
<dbReference type="GO" id="GO:0003697">
    <property type="term" value="F:single-stranded DNA binding"/>
    <property type="evidence" value="ECO:0007669"/>
    <property type="project" value="UniProtKB-UniRule"/>
</dbReference>
<dbReference type="RefSeq" id="WP_013975443.1">
    <property type="nucleotide sequence ID" value="NC_015735.1"/>
</dbReference>
<evidence type="ECO:0000256" key="4">
    <source>
        <dbReference type="SAM" id="MobiDB-lite"/>
    </source>
</evidence>
<keyword evidence="1 2" id="KW-0238">DNA-binding</keyword>
<dbReference type="Proteomes" id="UP000000504">
    <property type="component" value="Chromosome"/>
</dbReference>
<proteinExistence type="inferred from homology"/>
<gene>
    <name evidence="5" type="primary">ssb</name>
    <name evidence="5" type="ordered locus">MEPCIT_025</name>
</gene>
<name>F7XX66_MOREP</name>
<reference evidence="5 6" key="2">
    <citation type="journal article" date="2011" name="Curr. Biol.">
        <title>An interdependent metabolic patchwork in the nested symbiosis of mealybugs.</title>
        <authorList>
            <person name="McCutcheon J.P."/>
            <person name="von Dohlen C.D."/>
        </authorList>
    </citation>
    <scope>NUCLEOTIDE SEQUENCE [LARGE SCALE GENOMIC DNA]</scope>
    <source>
        <strain evidence="5 6">PCIT</strain>
    </source>
</reference>
<keyword evidence="6" id="KW-1185">Reference proteome</keyword>
<protein>
    <recommendedName>
        <fullName evidence="2 3">Single-stranded DNA-binding protein</fullName>
        <shortName evidence="2">SSB</shortName>
    </recommendedName>
</protein>
<dbReference type="STRING" id="903503.MEPCIT_025"/>
<evidence type="ECO:0000256" key="1">
    <source>
        <dbReference type="ARBA" id="ARBA00023125"/>
    </source>
</evidence>
<dbReference type="HOGENOM" id="CLU_078758_0_2_6"/>
<sequence length="186" mass="20593">MVSRGVNKVILVGNLGQNPEVRYMPNGGAVANITLATSDSWRDKQTGETKEKTEWHRVVLFGKLAEVAVEYLRKGSQVYIEGYLQTRKWQDQSGHDRYTTEIVVNIGSGTMQMLGSRHSSAASGNTSNVHLQQHGSWEQSQQLPESENNAQYSDSGGKVSAGRQIPNSSSVHRNEPTIDFDDDIPF</sequence>
<dbReference type="HAMAP" id="MF_00984">
    <property type="entry name" value="SSB"/>
    <property type="match status" value="1"/>
</dbReference>
<keyword evidence="2" id="KW-0235">DNA replication</keyword>
<reference key="1">
    <citation type="submission" date="2010-09" db="EMBL/GenBank/DDBJ databases">
        <title>An interdependent metabolic patchwork in the nested three-way symbiosis of mealybugs.</title>
        <authorList>
            <person name="McCutcheon J.P."/>
            <person name="von Dohlen C.D."/>
        </authorList>
    </citation>
    <scope>NUCLEOTIDE SEQUENCE</scope>
    <source>
        <strain>PCIT</strain>
    </source>
</reference>
<dbReference type="PANTHER" id="PTHR10302">
    <property type="entry name" value="SINGLE-STRANDED DNA-BINDING PROTEIN"/>
    <property type="match status" value="1"/>
</dbReference>
<evidence type="ECO:0000256" key="3">
    <source>
        <dbReference type="RuleBase" id="RU000524"/>
    </source>
</evidence>
<dbReference type="KEGG" id="men:MEPCIT_025"/>
<feature type="short sequence motif" description="Important for interaction with partner proteins" evidence="2">
    <location>
        <begin position="181"/>
        <end position="186"/>
    </location>
</feature>
<keyword evidence="2" id="KW-0234">DNA repair</keyword>
<dbReference type="InterPro" id="IPR000424">
    <property type="entry name" value="Primosome_PriB/ssb"/>
</dbReference>
<dbReference type="FunFam" id="2.40.50.140:FF:000065">
    <property type="entry name" value="Single-stranded DNA-binding protein"/>
    <property type="match status" value="1"/>
</dbReference>
<accession>F7XX66</accession>
<dbReference type="NCBIfam" id="TIGR00621">
    <property type="entry name" value="ssb"/>
    <property type="match status" value="1"/>
</dbReference>
<dbReference type="GO" id="GO:0006260">
    <property type="term" value="P:DNA replication"/>
    <property type="evidence" value="ECO:0007669"/>
    <property type="project" value="UniProtKB-UniRule"/>
</dbReference>
<dbReference type="InterPro" id="IPR011344">
    <property type="entry name" value="ssDNA-bd"/>
</dbReference>
<dbReference type="EMBL" id="CP002243">
    <property type="protein sequence ID" value="AEI74692.1"/>
    <property type="molecule type" value="Genomic_DNA"/>
</dbReference>
<dbReference type="NCBIfam" id="NF006533">
    <property type="entry name" value="PRK09010.1"/>
    <property type="match status" value="1"/>
</dbReference>
<organism evidence="5 6">
    <name type="scientific">Moranella endobia (strain PCIT)</name>
    <dbReference type="NCBI Taxonomy" id="903503"/>
    <lineage>
        <taxon>Bacteria</taxon>
        <taxon>Pseudomonadati</taxon>
        <taxon>Pseudomonadota</taxon>
        <taxon>Gammaproteobacteria</taxon>
        <taxon>Enterobacterales</taxon>
        <taxon>Enterobacteriaceae</taxon>
        <taxon>Candidatus Moranella</taxon>
    </lineage>
</organism>
<dbReference type="GO" id="GO:0006310">
    <property type="term" value="P:DNA recombination"/>
    <property type="evidence" value="ECO:0007669"/>
    <property type="project" value="UniProtKB-UniRule"/>
</dbReference>
<evidence type="ECO:0000313" key="5">
    <source>
        <dbReference type="EMBL" id="AEI74692.1"/>
    </source>
</evidence>
<evidence type="ECO:0000313" key="6">
    <source>
        <dbReference type="Proteomes" id="UP000000504"/>
    </source>
</evidence>
<dbReference type="GO" id="GO:0009295">
    <property type="term" value="C:nucleoid"/>
    <property type="evidence" value="ECO:0007669"/>
    <property type="project" value="TreeGrafter"/>
</dbReference>
<comment type="subunit">
    <text evidence="2">Homotetramer.</text>
</comment>
<feature type="compositionally biased region" description="Polar residues" evidence="4">
    <location>
        <begin position="114"/>
        <end position="154"/>
    </location>
</feature>
<dbReference type="eggNOG" id="COG0629">
    <property type="taxonomic scope" value="Bacteria"/>
</dbReference>
<dbReference type="CDD" id="cd04496">
    <property type="entry name" value="SSB_OBF"/>
    <property type="match status" value="1"/>
</dbReference>
<keyword evidence="2" id="KW-0227">DNA damage</keyword>
<dbReference type="OrthoDB" id="9809878at2"/>
<dbReference type="PROSITE" id="PS50935">
    <property type="entry name" value="SSB"/>
    <property type="match status" value="1"/>
</dbReference>